<dbReference type="Proteomes" id="UP000472320">
    <property type="component" value="Unassembled WGS sequence"/>
</dbReference>
<keyword evidence="2" id="KW-1003">Cell membrane</keyword>
<proteinExistence type="predicted"/>
<gene>
    <name evidence="7" type="ORF">GM658_11450</name>
</gene>
<comment type="subcellular location">
    <subcellularLocation>
        <location evidence="1">Cell membrane</location>
        <topology evidence="1">Multi-pass membrane protein</topology>
    </subcellularLocation>
</comment>
<organism evidence="7 8">
    <name type="scientific">Massilia eburnea</name>
    <dbReference type="NCBI Taxonomy" id="1776165"/>
    <lineage>
        <taxon>Bacteria</taxon>
        <taxon>Pseudomonadati</taxon>
        <taxon>Pseudomonadota</taxon>
        <taxon>Betaproteobacteria</taxon>
        <taxon>Burkholderiales</taxon>
        <taxon>Oxalobacteraceae</taxon>
        <taxon>Telluria group</taxon>
        <taxon>Massilia</taxon>
    </lineage>
</organism>
<evidence type="ECO:0000313" key="8">
    <source>
        <dbReference type="Proteomes" id="UP000472320"/>
    </source>
</evidence>
<keyword evidence="5 6" id="KW-0472">Membrane</keyword>
<comment type="caution">
    <text evidence="7">The sequence shown here is derived from an EMBL/GenBank/DDBJ whole genome shotgun (WGS) entry which is preliminary data.</text>
</comment>
<dbReference type="Pfam" id="PF03626">
    <property type="entry name" value="COX4_pro"/>
    <property type="match status" value="1"/>
</dbReference>
<feature type="transmembrane region" description="Helical" evidence="6">
    <location>
        <begin position="44"/>
        <end position="63"/>
    </location>
</feature>
<dbReference type="EMBL" id="WNKX01000007">
    <property type="protein sequence ID" value="MTW11213.1"/>
    <property type="molecule type" value="Genomic_DNA"/>
</dbReference>
<evidence type="ECO:0000256" key="2">
    <source>
        <dbReference type="ARBA" id="ARBA00022475"/>
    </source>
</evidence>
<reference evidence="7 8" key="1">
    <citation type="submission" date="2019-11" db="EMBL/GenBank/DDBJ databases">
        <title>Type strains purchased from KCTC, JCM and DSMZ.</title>
        <authorList>
            <person name="Lu H."/>
        </authorList>
    </citation>
    <scope>NUCLEOTIDE SEQUENCE [LARGE SCALE GENOMIC DNA]</scope>
    <source>
        <strain evidence="7 8">JCM 31587</strain>
    </source>
</reference>
<protein>
    <submittedName>
        <fullName evidence="7">Cytochrome C oxidase subunit IV</fullName>
    </submittedName>
</protein>
<keyword evidence="4 6" id="KW-1133">Transmembrane helix</keyword>
<sequence length="111" mass="12728">MSDATAAHQQHPIAIYVKVWILLFVLSFFSYLVDFFHVHGLLRWSLILILMVLKAGFIVAVFMHMKWERLALIFAITLPPLAILVLVGMMSAESHYVNHNRTEHFAVAPLK</sequence>
<dbReference type="AlphaFoldDB" id="A0A6L6QHX5"/>
<feature type="transmembrane region" description="Helical" evidence="6">
    <location>
        <begin position="70"/>
        <end position="92"/>
    </location>
</feature>
<dbReference type="GO" id="GO:0005886">
    <property type="term" value="C:plasma membrane"/>
    <property type="evidence" value="ECO:0007669"/>
    <property type="project" value="UniProtKB-SubCell"/>
</dbReference>
<accession>A0A6L6QHX5</accession>
<dbReference type="OrthoDB" id="33240at2"/>
<keyword evidence="8" id="KW-1185">Reference proteome</keyword>
<dbReference type="RefSeq" id="WP_155454171.1">
    <property type="nucleotide sequence ID" value="NZ_WNKX01000007.1"/>
</dbReference>
<dbReference type="InterPro" id="IPR005171">
    <property type="entry name" value="Cyt_c_oxidase_su4_prok"/>
</dbReference>
<evidence type="ECO:0000256" key="4">
    <source>
        <dbReference type="ARBA" id="ARBA00022989"/>
    </source>
</evidence>
<name>A0A6L6QHX5_9BURK</name>
<evidence type="ECO:0000313" key="7">
    <source>
        <dbReference type="EMBL" id="MTW11213.1"/>
    </source>
</evidence>
<feature type="transmembrane region" description="Helical" evidence="6">
    <location>
        <begin position="12"/>
        <end position="32"/>
    </location>
</feature>
<evidence type="ECO:0000256" key="6">
    <source>
        <dbReference type="SAM" id="Phobius"/>
    </source>
</evidence>
<evidence type="ECO:0000256" key="5">
    <source>
        <dbReference type="ARBA" id="ARBA00023136"/>
    </source>
</evidence>
<keyword evidence="3 6" id="KW-0812">Transmembrane</keyword>
<evidence type="ECO:0000256" key="3">
    <source>
        <dbReference type="ARBA" id="ARBA00022692"/>
    </source>
</evidence>
<evidence type="ECO:0000256" key="1">
    <source>
        <dbReference type="ARBA" id="ARBA00004651"/>
    </source>
</evidence>